<evidence type="ECO:0000259" key="1">
    <source>
        <dbReference type="Pfam" id="PF09002"/>
    </source>
</evidence>
<name>A0A495BHY1_VOGIN</name>
<evidence type="ECO:0000313" key="3">
    <source>
        <dbReference type="Proteomes" id="UP000279384"/>
    </source>
</evidence>
<comment type="caution">
    <text evidence="2">The sequence shown here is derived from an EMBL/GenBank/DDBJ whole genome shotgun (WGS) entry which is preliminary data.</text>
</comment>
<dbReference type="AlphaFoldDB" id="A0A495BHY1"/>
<dbReference type="EMBL" id="RBID01000011">
    <property type="protein sequence ID" value="RKQ60960.1"/>
    <property type="molecule type" value="Genomic_DNA"/>
</dbReference>
<dbReference type="Gene3D" id="1.10.10.680">
    <property type="entry name" value="Hypothetical protein VC1899 (Restriction endonuclease-like)"/>
    <property type="match status" value="1"/>
</dbReference>
<evidence type="ECO:0000313" key="2">
    <source>
        <dbReference type="EMBL" id="RKQ60960.1"/>
    </source>
</evidence>
<protein>
    <submittedName>
        <fullName evidence="2">Uncharacterized protein DUF1887</fullName>
    </submittedName>
</protein>
<dbReference type="InterPro" id="IPR015093">
    <property type="entry name" value="Card1_endonucl_dom"/>
</dbReference>
<dbReference type="GO" id="GO:0003676">
    <property type="term" value="F:nucleic acid binding"/>
    <property type="evidence" value="ECO:0007669"/>
    <property type="project" value="InterPro"/>
</dbReference>
<accession>A0A495BHY1</accession>
<dbReference type="RefSeq" id="WP_120809655.1">
    <property type="nucleotide sequence ID" value="NZ_JAQQKZ010000005.1"/>
</dbReference>
<feature type="domain" description="Card1 endonuclease" evidence="1">
    <location>
        <begin position="233"/>
        <end position="367"/>
    </location>
</feature>
<gene>
    <name evidence="2" type="ORF">C8E02_0725</name>
</gene>
<dbReference type="InterPro" id="IPR011856">
    <property type="entry name" value="tRNA_endonuc-like_dom_sf"/>
</dbReference>
<reference evidence="2 3" key="1">
    <citation type="submission" date="2018-10" db="EMBL/GenBank/DDBJ databases">
        <title>Genomic Encyclopedia of Type Strains, Phase IV (KMG-IV): sequencing the most valuable type-strain genomes for metagenomic binning, comparative biology and taxonomic classification.</title>
        <authorList>
            <person name="Goeker M."/>
        </authorList>
    </citation>
    <scope>NUCLEOTIDE SEQUENCE [LARGE SCALE GENOMIC DNA]</scope>
    <source>
        <strain evidence="2 3">DSM 3303</strain>
    </source>
</reference>
<sequence>MHLLAFVDHVVSDIITPALDPRFDIDRVTLLCHRAHLDLAFDILGVCQKLHLTAAVETLPADSQPLALRQRLQELVQGGVCFNISAASPVQAALAYDLAREHRLPLMAVEHDNDRLIWLLGGESSRLHSGTEIAEGLSLEAYFALYGSRILAIHYRLERRSPRHEQLARDLAEHAALRPKSLSLLNRLCNDLDEQQFSQHPLSSGEHVLYDWLLASGMVEFRDSGHMRCLDPRARFFLAGGWLEVWLLSQVAELAQILPISDAAVGVKISHHNVENEYDVAILCNNHLYLIECKTAAPTSFQQRGVGLENLFKLNSVAGLGGLHAKAMLASLYVPTESEVGRAESQRITLLAGPQLRQAREYLREWLMS</sequence>
<dbReference type="Proteomes" id="UP000279384">
    <property type="component" value="Unassembled WGS sequence"/>
</dbReference>
<dbReference type="Pfam" id="PF09002">
    <property type="entry name" value="Card1_endonuc"/>
    <property type="match status" value="1"/>
</dbReference>
<dbReference type="Gene3D" id="3.40.1350.10">
    <property type="match status" value="1"/>
</dbReference>
<proteinExistence type="predicted"/>
<dbReference type="CDD" id="cd22364">
    <property type="entry name" value="VC1899-like"/>
    <property type="match status" value="1"/>
</dbReference>
<dbReference type="SUPFAM" id="SSF52980">
    <property type="entry name" value="Restriction endonuclease-like"/>
    <property type="match status" value="1"/>
</dbReference>
<organism evidence="2 3">
    <name type="scientific">Vogesella indigofera</name>
    <name type="common">Pseudomonas indigofera</name>
    <dbReference type="NCBI Taxonomy" id="45465"/>
    <lineage>
        <taxon>Bacteria</taxon>
        <taxon>Pseudomonadati</taxon>
        <taxon>Pseudomonadota</taxon>
        <taxon>Betaproteobacteria</taxon>
        <taxon>Neisseriales</taxon>
        <taxon>Chromobacteriaceae</taxon>
        <taxon>Vogesella</taxon>
    </lineage>
</organism>
<dbReference type="InterPro" id="IPR011335">
    <property type="entry name" value="Restrct_endonuc-II-like"/>
</dbReference>
<dbReference type="Gene3D" id="3.40.50.10770">
    <property type="entry name" value="Hypothetical protein VC1899 like domain (Restriction endonuclease-like)"/>
    <property type="match status" value="1"/>
</dbReference>